<dbReference type="PROSITE" id="PS50994">
    <property type="entry name" value="INTEGRASE"/>
    <property type="match status" value="1"/>
</dbReference>
<keyword evidence="3" id="KW-0255">Endonuclease</keyword>
<keyword evidence="1" id="KW-0540">Nuclease</keyword>
<evidence type="ECO:0000256" key="3">
    <source>
        <dbReference type="ARBA" id="ARBA00022759"/>
    </source>
</evidence>
<feature type="domain" description="Integrase catalytic" evidence="10">
    <location>
        <begin position="1"/>
        <end position="73"/>
    </location>
</feature>
<evidence type="ECO:0000256" key="2">
    <source>
        <dbReference type="ARBA" id="ARBA00022723"/>
    </source>
</evidence>
<dbReference type="GO" id="GO:0003887">
    <property type="term" value="F:DNA-directed DNA polymerase activity"/>
    <property type="evidence" value="ECO:0007669"/>
    <property type="project" value="UniProtKB-KW"/>
</dbReference>
<keyword evidence="8" id="KW-0808">Transferase</keyword>
<evidence type="ECO:0000256" key="1">
    <source>
        <dbReference type="ARBA" id="ARBA00022722"/>
    </source>
</evidence>
<evidence type="ECO:0000256" key="7">
    <source>
        <dbReference type="ARBA" id="ARBA00022918"/>
    </source>
</evidence>
<sequence length="73" mass="8400">GIKLETSAPYVHQQNGQVEREIRTVVECARTMLLAKKLSQRLWADAVHTAVYILNRCITSVSNEKTPFELWTR</sequence>
<evidence type="ECO:0000313" key="12">
    <source>
        <dbReference type="Proteomes" id="UP000053097"/>
    </source>
</evidence>
<dbReference type="GO" id="GO:0015074">
    <property type="term" value="P:DNA integration"/>
    <property type="evidence" value="ECO:0007669"/>
    <property type="project" value="UniProtKB-KW"/>
</dbReference>
<keyword evidence="5" id="KW-0460">Magnesium</keyword>
<dbReference type="SUPFAM" id="SSF53098">
    <property type="entry name" value="Ribonuclease H-like"/>
    <property type="match status" value="1"/>
</dbReference>
<feature type="non-terminal residue" evidence="11">
    <location>
        <position position="1"/>
    </location>
</feature>
<dbReference type="Gene3D" id="3.30.420.10">
    <property type="entry name" value="Ribonuclease H-like superfamily/Ribonuclease H"/>
    <property type="match status" value="1"/>
</dbReference>
<evidence type="ECO:0000256" key="4">
    <source>
        <dbReference type="ARBA" id="ARBA00022801"/>
    </source>
</evidence>
<evidence type="ECO:0000256" key="9">
    <source>
        <dbReference type="ARBA" id="ARBA00023172"/>
    </source>
</evidence>
<name>A0A026VZ58_OOCBI</name>
<evidence type="ECO:0000313" key="11">
    <source>
        <dbReference type="EMBL" id="EZA48751.1"/>
    </source>
</evidence>
<keyword evidence="8" id="KW-0548">Nucleotidyltransferase</keyword>
<accession>A0A026VZ58</accession>
<evidence type="ECO:0000256" key="6">
    <source>
        <dbReference type="ARBA" id="ARBA00022908"/>
    </source>
</evidence>
<protein>
    <submittedName>
        <fullName evidence="11">Copia protein</fullName>
    </submittedName>
</protein>
<keyword evidence="8" id="KW-0239">DNA-directed DNA polymerase</keyword>
<dbReference type="STRING" id="2015173.A0A026VZ58"/>
<dbReference type="EMBL" id="KK107571">
    <property type="protein sequence ID" value="EZA48751.1"/>
    <property type="molecule type" value="Genomic_DNA"/>
</dbReference>
<dbReference type="OMA" id="SARTMIH"/>
<reference evidence="11 12" key="1">
    <citation type="journal article" date="2014" name="Curr. Biol.">
        <title>The genome of the clonal raider ant Cerapachys biroi.</title>
        <authorList>
            <person name="Oxley P.R."/>
            <person name="Ji L."/>
            <person name="Fetter-Pruneda I."/>
            <person name="McKenzie S.K."/>
            <person name="Li C."/>
            <person name="Hu H."/>
            <person name="Zhang G."/>
            <person name="Kronauer D.J."/>
        </authorList>
    </citation>
    <scope>NUCLEOTIDE SEQUENCE [LARGE SCALE GENOMIC DNA]</scope>
</reference>
<dbReference type="InterPro" id="IPR001584">
    <property type="entry name" value="Integrase_cat-core"/>
</dbReference>
<keyword evidence="6" id="KW-0229">DNA integration</keyword>
<dbReference type="AlphaFoldDB" id="A0A026VZ58"/>
<keyword evidence="9" id="KW-0233">DNA recombination</keyword>
<dbReference type="GO" id="GO:0006310">
    <property type="term" value="P:DNA recombination"/>
    <property type="evidence" value="ECO:0007669"/>
    <property type="project" value="UniProtKB-KW"/>
</dbReference>
<organism evidence="11 12">
    <name type="scientific">Ooceraea biroi</name>
    <name type="common">Clonal raider ant</name>
    <name type="synonym">Cerapachys biroi</name>
    <dbReference type="NCBI Taxonomy" id="2015173"/>
    <lineage>
        <taxon>Eukaryota</taxon>
        <taxon>Metazoa</taxon>
        <taxon>Ecdysozoa</taxon>
        <taxon>Arthropoda</taxon>
        <taxon>Hexapoda</taxon>
        <taxon>Insecta</taxon>
        <taxon>Pterygota</taxon>
        <taxon>Neoptera</taxon>
        <taxon>Endopterygota</taxon>
        <taxon>Hymenoptera</taxon>
        <taxon>Apocrita</taxon>
        <taxon>Aculeata</taxon>
        <taxon>Formicoidea</taxon>
        <taxon>Formicidae</taxon>
        <taxon>Dorylinae</taxon>
        <taxon>Ooceraea</taxon>
    </lineage>
</organism>
<evidence type="ECO:0000259" key="10">
    <source>
        <dbReference type="PROSITE" id="PS50994"/>
    </source>
</evidence>
<dbReference type="PANTHER" id="PTHR42648:SF11">
    <property type="entry name" value="TRANSPOSON TY4-P GAG-POL POLYPROTEIN"/>
    <property type="match status" value="1"/>
</dbReference>
<evidence type="ECO:0000256" key="8">
    <source>
        <dbReference type="ARBA" id="ARBA00022932"/>
    </source>
</evidence>
<keyword evidence="7" id="KW-0695">RNA-directed DNA polymerase</keyword>
<evidence type="ECO:0000256" key="5">
    <source>
        <dbReference type="ARBA" id="ARBA00022842"/>
    </source>
</evidence>
<dbReference type="GO" id="GO:0004519">
    <property type="term" value="F:endonuclease activity"/>
    <property type="evidence" value="ECO:0007669"/>
    <property type="project" value="UniProtKB-KW"/>
</dbReference>
<dbReference type="InterPro" id="IPR012337">
    <property type="entry name" value="RNaseH-like_sf"/>
</dbReference>
<dbReference type="Proteomes" id="UP000053097">
    <property type="component" value="Unassembled WGS sequence"/>
</dbReference>
<keyword evidence="4" id="KW-0378">Hydrolase</keyword>
<dbReference type="GO" id="GO:0003964">
    <property type="term" value="F:RNA-directed DNA polymerase activity"/>
    <property type="evidence" value="ECO:0007669"/>
    <property type="project" value="UniProtKB-KW"/>
</dbReference>
<keyword evidence="2" id="KW-0479">Metal-binding</keyword>
<keyword evidence="12" id="KW-1185">Reference proteome</keyword>
<dbReference type="GO" id="GO:0046872">
    <property type="term" value="F:metal ion binding"/>
    <property type="evidence" value="ECO:0007669"/>
    <property type="project" value="UniProtKB-KW"/>
</dbReference>
<gene>
    <name evidence="11" type="ORF">X777_13144</name>
</gene>
<dbReference type="InterPro" id="IPR036397">
    <property type="entry name" value="RNaseH_sf"/>
</dbReference>
<dbReference type="InterPro" id="IPR039537">
    <property type="entry name" value="Retrotran_Ty1/copia-like"/>
</dbReference>
<dbReference type="GO" id="GO:0003676">
    <property type="term" value="F:nucleic acid binding"/>
    <property type="evidence" value="ECO:0007669"/>
    <property type="project" value="InterPro"/>
</dbReference>
<dbReference type="GO" id="GO:0016787">
    <property type="term" value="F:hydrolase activity"/>
    <property type="evidence" value="ECO:0007669"/>
    <property type="project" value="UniProtKB-KW"/>
</dbReference>
<proteinExistence type="predicted"/>
<dbReference type="PANTHER" id="PTHR42648">
    <property type="entry name" value="TRANSPOSASE, PUTATIVE-RELATED"/>
    <property type="match status" value="1"/>
</dbReference>